<dbReference type="HAMAP" id="MF_00276">
    <property type="entry name" value="KdpC"/>
    <property type="match status" value="1"/>
</dbReference>
<evidence type="ECO:0000256" key="8">
    <source>
        <dbReference type="ARBA" id="ARBA00022989"/>
    </source>
</evidence>
<keyword evidence="7 11" id="KW-0630">Potassium</keyword>
<keyword evidence="13" id="KW-1185">Reference proteome</keyword>
<dbReference type="PANTHER" id="PTHR30042">
    <property type="entry name" value="POTASSIUM-TRANSPORTING ATPASE C CHAIN"/>
    <property type="match status" value="1"/>
</dbReference>
<dbReference type="EMBL" id="RCZK01000012">
    <property type="protein sequence ID" value="TPG10033.1"/>
    <property type="molecule type" value="Genomic_DNA"/>
</dbReference>
<evidence type="ECO:0000313" key="12">
    <source>
        <dbReference type="EMBL" id="TPG10033.1"/>
    </source>
</evidence>
<keyword evidence="8 11" id="KW-1133">Transmembrane helix</keyword>
<dbReference type="InterPro" id="IPR003820">
    <property type="entry name" value="KdpC"/>
</dbReference>
<dbReference type="RefSeq" id="WP_140872456.1">
    <property type="nucleotide sequence ID" value="NZ_RCZK01000012.1"/>
</dbReference>
<keyword evidence="9 11" id="KW-0406">Ion transport</keyword>
<keyword evidence="6 11" id="KW-0067">ATP-binding</keyword>
<dbReference type="GO" id="GO:0008556">
    <property type="term" value="F:P-type potassium transmembrane transporter activity"/>
    <property type="evidence" value="ECO:0007669"/>
    <property type="project" value="InterPro"/>
</dbReference>
<keyword evidence="5 11" id="KW-0547">Nucleotide-binding</keyword>
<comment type="caution">
    <text evidence="12">The sequence shown here is derived from an EMBL/GenBank/DDBJ whole genome shotgun (WGS) entry which is preliminary data.</text>
</comment>
<comment type="similarity">
    <text evidence="11">Belongs to the KdpC family.</text>
</comment>
<evidence type="ECO:0000256" key="10">
    <source>
        <dbReference type="ARBA" id="ARBA00023136"/>
    </source>
</evidence>
<sequence>MRIIDTLRPAFVLLVALALLTGIAFPLTMTGLAQVILPDQANGSLIREQGRVVGSALIGQSFTTPRYFNGRPSAAGKGYDAGSSAASNLAPTAAALVARVDADVSRIRASGVTTPTVPADLVTTSASGLDPDLSPEAAFIQVPRVATARGLSADGVRALVTRSIDHPLLGVVGEPRVNVLLLNRQLDRLSATRVP</sequence>
<organism evidence="12 13">
    <name type="scientific">Sphingomonas oligophenolica</name>
    <dbReference type="NCBI Taxonomy" id="301154"/>
    <lineage>
        <taxon>Bacteria</taxon>
        <taxon>Pseudomonadati</taxon>
        <taxon>Pseudomonadota</taxon>
        <taxon>Alphaproteobacteria</taxon>
        <taxon>Sphingomonadales</taxon>
        <taxon>Sphingomonadaceae</taxon>
        <taxon>Sphingomonas</taxon>
    </lineage>
</organism>
<dbReference type="NCBIfam" id="NF001454">
    <property type="entry name" value="PRK00315.1"/>
    <property type="match status" value="1"/>
</dbReference>
<keyword evidence="1 11" id="KW-0813">Transport</keyword>
<dbReference type="GO" id="GO:0005886">
    <property type="term" value="C:plasma membrane"/>
    <property type="evidence" value="ECO:0007669"/>
    <property type="project" value="UniProtKB-SubCell"/>
</dbReference>
<evidence type="ECO:0000256" key="3">
    <source>
        <dbReference type="ARBA" id="ARBA00022538"/>
    </source>
</evidence>
<dbReference type="PANTHER" id="PTHR30042:SF2">
    <property type="entry name" value="POTASSIUM-TRANSPORTING ATPASE KDPC SUBUNIT"/>
    <property type="match status" value="1"/>
</dbReference>
<dbReference type="NCBIfam" id="TIGR00681">
    <property type="entry name" value="kdpC"/>
    <property type="match status" value="1"/>
</dbReference>
<keyword evidence="4 11" id="KW-0812">Transmembrane</keyword>
<evidence type="ECO:0000256" key="4">
    <source>
        <dbReference type="ARBA" id="ARBA00022692"/>
    </source>
</evidence>
<proteinExistence type="inferred from homology"/>
<dbReference type="Proteomes" id="UP000318413">
    <property type="component" value="Unassembled WGS sequence"/>
</dbReference>
<comment type="subcellular location">
    <subcellularLocation>
        <location evidence="11">Cell membrane</location>
        <topology evidence="11">Single-pass membrane protein</topology>
    </subcellularLocation>
</comment>
<evidence type="ECO:0000256" key="11">
    <source>
        <dbReference type="HAMAP-Rule" id="MF_00276"/>
    </source>
</evidence>
<dbReference type="PIRSF" id="PIRSF001296">
    <property type="entry name" value="K_ATPase_KdpC"/>
    <property type="match status" value="1"/>
</dbReference>
<reference evidence="12 13" key="1">
    <citation type="journal article" date="2019" name="Environ. Microbiol.">
        <title>Species interactions and distinct microbial communities in high Arctic permafrost affected cryosols are associated with the CH4 and CO2 gas fluxes.</title>
        <authorList>
            <person name="Altshuler I."/>
            <person name="Hamel J."/>
            <person name="Turney S."/>
            <person name="Magnuson E."/>
            <person name="Levesque R."/>
            <person name="Greer C."/>
            <person name="Whyte L.G."/>
        </authorList>
    </citation>
    <scope>NUCLEOTIDE SEQUENCE [LARGE SCALE GENOMIC DNA]</scope>
    <source>
        <strain evidence="12 13">S5.1</strain>
    </source>
</reference>
<evidence type="ECO:0000256" key="9">
    <source>
        <dbReference type="ARBA" id="ARBA00023065"/>
    </source>
</evidence>
<comment type="function">
    <text evidence="11">Part of the high-affinity ATP-driven potassium transport (or Kdp) system, which catalyzes the hydrolysis of ATP coupled with the electrogenic transport of potassium into the cytoplasm. This subunit acts as a catalytic chaperone that increases the ATP-binding affinity of the ATP-hydrolyzing subunit KdpB by the formation of a transient KdpB/KdpC/ATP ternary complex.</text>
</comment>
<dbReference type="AlphaFoldDB" id="A0A502CB02"/>
<keyword evidence="2 11" id="KW-1003">Cell membrane</keyword>
<evidence type="ECO:0000256" key="2">
    <source>
        <dbReference type="ARBA" id="ARBA00022475"/>
    </source>
</evidence>
<keyword evidence="3 11" id="KW-0633">Potassium transport</keyword>
<comment type="subunit">
    <text evidence="11">The system is composed of three essential subunits: KdpA, KdpB and KdpC.</text>
</comment>
<evidence type="ECO:0000256" key="6">
    <source>
        <dbReference type="ARBA" id="ARBA00022840"/>
    </source>
</evidence>
<evidence type="ECO:0000313" key="13">
    <source>
        <dbReference type="Proteomes" id="UP000318413"/>
    </source>
</evidence>
<evidence type="ECO:0000256" key="5">
    <source>
        <dbReference type="ARBA" id="ARBA00022741"/>
    </source>
</evidence>
<dbReference type="Pfam" id="PF02669">
    <property type="entry name" value="KdpC"/>
    <property type="match status" value="1"/>
</dbReference>
<accession>A0A502CB02</accession>
<gene>
    <name evidence="11 12" type="primary">kdpC</name>
    <name evidence="12" type="ORF">EAH84_13085</name>
</gene>
<dbReference type="GO" id="GO:0005524">
    <property type="term" value="F:ATP binding"/>
    <property type="evidence" value="ECO:0007669"/>
    <property type="project" value="UniProtKB-UniRule"/>
</dbReference>
<protein>
    <recommendedName>
        <fullName evidence="11">Potassium-transporting ATPase KdpC subunit</fullName>
    </recommendedName>
    <alternativeName>
        <fullName evidence="11">ATP phosphohydrolase [potassium-transporting] C chain</fullName>
    </alternativeName>
    <alternativeName>
        <fullName evidence="11">Potassium-binding and translocating subunit C</fullName>
    </alternativeName>
    <alternativeName>
        <fullName evidence="11">Potassium-translocating ATPase C chain</fullName>
    </alternativeName>
</protein>
<name>A0A502CB02_9SPHN</name>
<keyword evidence="10 11" id="KW-0472">Membrane</keyword>
<evidence type="ECO:0000256" key="7">
    <source>
        <dbReference type="ARBA" id="ARBA00022958"/>
    </source>
</evidence>
<evidence type="ECO:0000256" key="1">
    <source>
        <dbReference type="ARBA" id="ARBA00022448"/>
    </source>
</evidence>
<dbReference type="OrthoDB" id="9788285at2"/>